<dbReference type="Proteomes" id="UP000285844">
    <property type="component" value="Unassembled WGS sequence"/>
</dbReference>
<accession>A0A413YTZ8</accession>
<protein>
    <submittedName>
        <fullName evidence="1">Uncharacterized protein</fullName>
    </submittedName>
</protein>
<name>A0A413YTZ8_9FIRM</name>
<proteinExistence type="predicted"/>
<gene>
    <name evidence="1" type="ORF">DW858_09340</name>
</gene>
<evidence type="ECO:0000313" key="1">
    <source>
        <dbReference type="EMBL" id="RHC12562.1"/>
    </source>
</evidence>
<evidence type="ECO:0000313" key="2">
    <source>
        <dbReference type="Proteomes" id="UP000285844"/>
    </source>
</evidence>
<dbReference type="RefSeq" id="WP_118362790.1">
    <property type="nucleotide sequence ID" value="NZ_QSHM01000010.1"/>
</dbReference>
<reference evidence="1 2" key="1">
    <citation type="submission" date="2018-08" db="EMBL/GenBank/DDBJ databases">
        <title>A genome reference for cultivated species of the human gut microbiota.</title>
        <authorList>
            <person name="Zou Y."/>
            <person name="Xue W."/>
            <person name="Luo G."/>
        </authorList>
    </citation>
    <scope>NUCLEOTIDE SEQUENCE [LARGE SCALE GENOMIC DNA]</scope>
    <source>
        <strain evidence="1 2">AM37-3BH</strain>
    </source>
</reference>
<organism evidence="1 2">
    <name type="scientific">Lachnospira eligens</name>
    <dbReference type="NCBI Taxonomy" id="39485"/>
    <lineage>
        <taxon>Bacteria</taxon>
        <taxon>Bacillati</taxon>
        <taxon>Bacillota</taxon>
        <taxon>Clostridia</taxon>
        <taxon>Lachnospirales</taxon>
        <taxon>Lachnospiraceae</taxon>
        <taxon>Lachnospira</taxon>
    </lineage>
</organism>
<comment type="caution">
    <text evidence="1">The sequence shown here is derived from an EMBL/GenBank/DDBJ whole genome shotgun (WGS) entry which is preliminary data.</text>
</comment>
<dbReference type="AlphaFoldDB" id="A0A413YTZ8"/>
<dbReference type="EMBL" id="QSHM01000010">
    <property type="protein sequence ID" value="RHC12562.1"/>
    <property type="molecule type" value="Genomic_DNA"/>
</dbReference>
<sequence>MNKVHSITVDYDNGKLIVNGKEINNTAIIGVADESTEGWLRQKVINIHNEAEKMIKVSVYCEEVHLMAEEPLTNSSNAGNKP</sequence>